<organism evidence="1 2">
    <name type="scientific">Vermiconidia calcicola</name>
    <dbReference type="NCBI Taxonomy" id="1690605"/>
    <lineage>
        <taxon>Eukaryota</taxon>
        <taxon>Fungi</taxon>
        <taxon>Dikarya</taxon>
        <taxon>Ascomycota</taxon>
        <taxon>Pezizomycotina</taxon>
        <taxon>Dothideomycetes</taxon>
        <taxon>Dothideomycetidae</taxon>
        <taxon>Mycosphaerellales</taxon>
        <taxon>Extremaceae</taxon>
        <taxon>Vermiconidia</taxon>
    </lineage>
</organism>
<name>A0ACC3NHG5_9PEZI</name>
<proteinExistence type="predicted"/>
<dbReference type="Proteomes" id="UP001281147">
    <property type="component" value="Unassembled WGS sequence"/>
</dbReference>
<keyword evidence="2" id="KW-1185">Reference proteome</keyword>
<evidence type="ECO:0000313" key="1">
    <source>
        <dbReference type="EMBL" id="KAK3715541.1"/>
    </source>
</evidence>
<dbReference type="EMBL" id="JAUTXU010000048">
    <property type="protein sequence ID" value="KAK3715541.1"/>
    <property type="molecule type" value="Genomic_DNA"/>
</dbReference>
<sequence length="1947" mass="214615">MAGITSLGVHTPVALPYLIAEGLLPHEPKTGLYSWETYVFTEGQGDVEEEVLATKDCVVWSQGDFIRNVFRFDLEGEDVIQAILTKFPSCGDAGPEQGANAKTGKSYLGPGRDAGPSDLATGFQEETPRSLERALVVFLKTKAHIYFLHGTNHVLDLPFEVARAFPAPRGAILQRKASALSSSPPTPQMPAAPPNSFFSQLHPSSSYLQSPTLIKSFGSTQPNRPSPLTGKSRLDALFKDVLGSPNQRADDELAPLYTLTNPLSELGVVTYSLQHPKPRLSGKTKPGMSVEFEPLDSAETVVYLSPIDELKSSQGHSQGSLMLLVTTNYDMQMCTIWHAWYIDEKSLSSLLKQRAAHKAAKARRRSSFLSVNIGTGATTPAVRHRDGTRESFAGAGSIRLPGEPSVAHQPGASSRKPTRQEEEEVMASQMDPDYRPSASQQAARDSRRISSLNTDVRASQHNVTASFGGPGARRNASFGGPNERKSFGHRKSRGSTPGSIYSRSLGPDDDLMDLDSSMDADGEETLESIVRHIRATFKAVGAGNIFGGAGDDFKRELVVRKLHSFPLASAGSNLDRHANSIRVVTLMGTSPHPRTEDQGLNVYIHQKQAKELMCFRIKIKQRSLWPEMPVSPSITIPIFSGEMKLEQCNDIVKLRHDSVEAVLLGDRGLIFSIDDRKPCNLPKPAPYKMYNALAMYSIETSVDRDIGRNRVLEEPLRSGLSLVNAGSNGRFDERASNGVHHRRQLQLRPKDDFVVRLLEVCQSVLPIRQSKAIPTLWCLSHALLLDRPYYLGRTTASMDWVAFATTVFVLVIHMVDERARAALHVSNVAASKISAKSSSQLRQTLYGRQLMQKSTWSWMDEDRPRSSKASTISSQGSDKPSKGKDQFAITAATLAVLLQQLAASWISSHGSLALSSSDAMRLIIGLHIFREEQKLCTLSSNGQDSDLLALVIAQLGTWHSLSPWSHETGQYYELEGASEERWSFVRTVDRLPPQMPLMDEPVGVFHWFEHALDVQSAERYPTLNVIANLGAEMSSSKARNELAVQLTPRISKLSDMLEATSGLNASSTTTVELMAKHGITIEFMETLPDAIAAPFREAIVRCEREPPTTWSSKLLALVGREDLIVDVNDRYITPSKSVATIAGAPRDVQSVCHALEHHPYNARTKEASRHAVSQLIFHKDRRLIEATSLMHFNSIQVAECPKQPDWSDAHHFEQQRKMMQWVTVRMIALPAGNAMIHYDCQTPLLTDKYHLPGFSSACLMQPMGHTLTTDRSGLTEEKVNWAYFHAGVSVGLRISRNVQGIDTSWVAFNKPNELTNRHAGLLLALGLGGHLRHLAKWLSFKYLTPKHTMTSVGLLLGLSASYMGTMDSLITRMLSVHITMMLPPGAAELNVSPITQTAGLMGIGLLYYNTQHRRMSEIMLSEVEHMELEDPDSGPDPLRDESYRLAAGFALGYINLGKGKNLRGLHGMYLPERLLAIAVGPRPVNAVHIFDRATAGAVVALAPDMLMLRAMTKHVILWDGIVVNEPSSGAPGWIQANLPVCYKTRFEYITASSGRHPLKSADVPFFNIVTGLAWALSLKYAGSGNTHAREEILSVLNYFYMVKGGADAYYYDAKLARSTVRRCIDVLALAAATVMAGTGDLQTFRYLRRLHGRTDPETPYGSHFAAHLAIGVLFLGGGTYTLGTSDLAVASMICAFYPLFPTDVYDNHVHLQAFRHLWVFAAEARCLVVEEIDTHRPISMPIIVMLTSGATKALTAPCLLPDLDTIATVQTNDPAYWGVTLDFSSNPSHLAAFRKTQRVFVRRCPASEAHNSVFSSTLAALNSNNPLAPSSNNNDKQWQTTLLTSLPTFKDLDKADLELILPPSAGAAGNVHSALFTDERGTVVDDRLALTRSAMFGRERDELWNLRVLFAWAERARESGEDMRWLGEEVVEELRARVEERRRVMGG</sequence>
<reference evidence="1" key="1">
    <citation type="submission" date="2023-07" db="EMBL/GenBank/DDBJ databases">
        <title>Black Yeasts Isolated from many extreme environments.</title>
        <authorList>
            <person name="Coleine C."/>
            <person name="Stajich J.E."/>
            <person name="Selbmann L."/>
        </authorList>
    </citation>
    <scope>NUCLEOTIDE SEQUENCE</scope>
    <source>
        <strain evidence="1">CCFEE 5714</strain>
    </source>
</reference>
<accession>A0ACC3NHG5</accession>
<evidence type="ECO:0000313" key="2">
    <source>
        <dbReference type="Proteomes" id="UP001281147"/>
    </source>
</evidence>
<protein>
    <submittedName>
        <fullName evidence="1">Anaphase-promoting complex subunit 1</fullName>
    </submittedName>
</protein>
<gene>
    <name evidence="1" type="primary">APC1_2</name>
    <name evidence="1" type="ORF">LTR37_007029</name>
</gene>
<comment type="caution">
    <text evidence="1">The sequence shown here is derived from an EMBL/GenBank/DDBJ whole genome shotgun (WGS) entry which is preliminary data.</text>
</comment>